<evidence type="ECO:0000259" key="3">
    <source>
        <dbReference type="Pfam" id="PF23636"/>
    </source>
</evidence>
<evidence type="ECO:0000256" key="1">
    <source>
        <dbReference type="SAM" id="MobiDB-lite"/>
    </source>
</evidence>
<dbReference type="AlphaFoldDB" id="A0A2T0VG51"/>
<protein>
    <recommendedName>
        <fullName evidence="3">DUF7144 domain-containing protein</fullName>
    </recommendedName>
</protein>
<dbReference type="RefSeq" id="WP_106211283.1">
    <property type="nucleotide sequence ID" value="NZ_PVTL01000003.1"/>
</dbReference>
<keyword evidence="5" id="KW-1185">Reference proteome</keyword>
<feature type="transmembrane region" description="Helical" evidence="2">
    <location>
        <begin position="38"/>
        <end position="65"/>
    </location>
</feature>
<dbReference type="OrthoDB" id="4482242at2"/>
<evidence type="ECO:0000313" key="4">
    <source>
        <dbReference type="EMBL" id="PRY69034.1"/>
    </source>
</evidence>
<keyword evidence="2" id="KW-0812">Transmembrane</keyword>
<feature type="compositionally biased region" description="Polar residues" evidence="1">
    <location>
        <begin position="19"/>
        <end position="32"/>
    </location>
</feature>
<dbReference type="InterPro" id="IPR055568">
    <property type="entry name" value="DUF7144"/>
</dbReference>
<comment type="caution">
    <text evidence="4">The sequence shown here is derived from an EMBL/GenBank/DDBJ whole genome shotgun (WGS) entry which is preliminary data.</text>
</comment>
<accession>A0A2T0VG51</accession>
<reference evidence="4 5" key="1">
    <citation type="submission" date="2018-03" db="EMBL/GenBank/DDBJ databases">
        <title>Genomic Encyclopedia of Type Strains, Phase III (KMG-III): the genomes of soil and plant-associated and newly described type strains.</title>
        <authorList>
            <person name="Whitman W."/>
        </authorList>
    </citation>
    <scope>NUCLEOTIDE SEQUENCE [LARGE SCALE GENOMIC DNA]</scope>
    <source>
        <strain evidence="4 5">CGMCC 1.12484</strain>
    </source>
</reference>
<name>A0A2T0VG51_9MICO</name>
<evidence type="ECO:0000313" key="5">
    <source>
        <dbReference type="Proteomes" id="UP000237983"/>
    </source>
</evidence>
<evidence type="ECO:0000256" key="2">
    <source>
        <dbReference type="SAM" id="Phobius"/>
    </source>
</evidence>
<keyword evidence="2" id="KW-1133">Transmembrane helix</keyword>
<proteinExistence type="predicted"/>
<gene>
    <name evidence="4" type="ORF">B0I08_103240</name>
</gene>
<feature type="transmembrane region" description="Helical" evidence="2">
    <location>
        <begin position="113"/>
        <end position="132"/>
    </location>
</feature>
<dbReference type="Proteomes" id="UP000237983">
    <property type="component" value="Unassembled WGS sequence"/>
</dbReference>
<feature type="domain" description="DUF7144" evidence="3">
    <location>
        <begin position="41"/>
        <end position="155"/>
    </location>
</feature>
<dbReference type="EMBL" id="PVTL01000003">
    <property type="protein sequence ID" value="PRY69034.1"/>
    <property type="molecule type" value="Genomic_DNA"/>
</dbReference>
<feature type="region of interest" description="Disordered" evidence="1">
    <location>
        <begin position="1"/>
        <end position="32"/>
    </location>
</feature>
<feature type="transmembrane region" description="Helical" evidence="2">
    <location>
        <begin position="85"/>
        <end position="106"/>
    </location>
</feature>
<sequence length="162" mass="17332">MNTTRDATDTRAGARKSGAGTQTAEDTTWGGTQESTGWLGWIAFAGIVMLMMGTFHAIQGLVALFQDSYYLVQESGLVVQVDYTAWGWIHLAVGVLVLCAGIALIAGQLWARIVAVILAFGSALVNITFLAAYPIWSLAMIALDVLIIWAVTVHGNEMKVDA</sequence>
<dbReference type="Pfam" id="PF23636">
    <property type="entry name" value="DUF7144"/>
    <property type="match status" value="1"/>
</dbReference>
<organism evidence="4 5">
    <name type="scientific">Glaciihabitans tibetensis</name>
    <dbReference type="NCBI Taxonomy" id="1266600"/>
    <lineage>
        <taxon>Bacteria</taxon>
        <taxon>Bacillati</taxon>
        <taxon>Actinomycetota</taxon>
        <taxon>Actinomycetes</taxon>
        <taxon>Micrococcales</taxon>
        <taxon>Microbacteriaceae</taxon>
        <taxon>Glaciihabitans</taxon>
    </lineage>
</organism>
<keyword evidence="2" id="KW-0472">Membrane</keyword>